<dbReference type="Proteomes" id="UP000785679">
    <property type="component" value="Unassembled WGS sequence"/>
</dbReference>
<dbReference type="InterPro" id="IPR012338">
    <property type="entry name" value="Beta-lactam/transpept-like"/>
</dbReference>
<dbReference type="GO" id="GO:0008360">
    <property type="term" value="P:regulation of cell shape"/>
    <property type="evidence" value="ECO:0007669"/>
    <property type="project" value="UniProtKB-KW"/>
</dbReference>
<keyword evidence="6" id="KW-0961">Cell wall biogenesis/degradation</keyword>
<feature type="domain" description="Peptidase S11 D-alanyl-D-alanine carboxypeptidase A N-terminal" evidence="8">
    <location>
        <begin position="12"/>
        <end position="117"/>
    </location>
</feature>
<proteinExistence type="inferred from homology"/>
<keyword evidence="4" id="KW-0133">Cell shape</keyword>
<dbReference type="GO" id="GO:0006508">
    <property type="term" value="P:proteolysis"/>
    <property type="evidence" value="ECO:0007669"/>
    <property type="project" value="InterPro"/>
</dbReference>
<dbReference type="GO" id="GO:0071555">
    <property type="term" value="P:cell wall organization"/>
    <property type="evidence" value="ECO:0007669"/>
    <property type="project" value="UniProtKB-KW"/>
</dbReference>
<dbReference type="OrthoDB" id="10254188at2759"/>
<keyword evidence="5" id="KW-0573">Peptidoglycan synthesis</keyword>
<dbReference type="InterPro" id="IPR018044">
    <property type="entry name" value="Peptidase_S11"/>
</dbReference>
<evidence type="ECO:0000259" key="8">
    <source>
        <dbReference type="Pfam" id="PF00768"/>
    </source>
</evidence>
<keyword evidence="2" id="KW-0732">Signal</keyword>
<feature type="compositionally biased region" description="Low complexity" evidence="7">
    <location>
        <begin position="132"/>
        <end position="168"/>
    </location>
</feature>
<sequence>MLVHKLLVDLAPPFVTAKSWAIMDGRTGEILFGKCENDRREIASLTKIMTAFVVIQIIRKIKLNSKKTLLQVSKNAASIGGTSAKLKSGDVLSVYDLLHGLMLPSGNDAATCLAEHFGQYLFEVATRHKNNKQQQQQNNQQQQQTAANNPSNPQPAAANPDQAAAQADNQRRMAPDQPIKYFIQEMNRYARALGLESTNYANPHGLSHKNNKSTAYDIGKLACIAMQDPMLREIVNKQSYECRGKDIYDEEREFEWTNTNKLLGKGFNGLKTGVTPAAGPCLAASFEKDSLHLVVVVMNTKTMDNRWVEVPKLTLWAINRLNKLCEYFAENQLPNGTIKNPA</sequence>
<dbReference type="EMBL" id="RRYP01012489">
    <property type="protein sequence ID" value="TNV77075.1"/>
    <property type="molecule type" value="Genomic_DNA"/>
</dbReference>
<dbReference type="PANTHER" id="PTHR21581:SF6">
    <property type="entry name" value="TRAFFICKING PROTEIN PARTICLE COMPLEX SUBUNIT 12"/>
    <property type="match status" value="1"/>
</dbReference>
<dbReference type="AlphaFoldDB" id="A0A8J8T068"/>
<comment type="similarity">
    <text evidence="1">Belongs to the peptidase S11 family.</text>
</comment>
<reference evidence="9" key="1">
    <citation type="submission" date="2019-06" db="EMBL/GenBank/DDBJ databases">
        <authorList>
            <person name="Zheng W."/>
        </authorList>
    </citation>
    <scope>NUCLEOTIDE SEQUENCE</scope>
    <source>
        <strain evidence="9">QDHG01</strain>
    </source>
</reference>
<evidence type="ECO:0000256" key="1">
    <source>
        <dbReference type="ARBA" id="ARBA00007164"/>
    </source>
</evidence>
<dbReference type="SUPFAM" id="SSF56601">
    <property type="entry name" value="beta-lactamase/transpeptidase-like"/>
    <property type="match status" value="1"/>
</dbReference>
<evidence type="ECO:0000313" key="9">
    <source>
        <dbReference type="EMBL" id="TNV77075.1"/>
    </source>
</evidence>
<evidence type="ECO:0000256" key="4">
    <source>
        <dbReference type="ARBA" id="ARBA00022960"/>
    </source>
</evidence>
<keyword evidence="10" id="KW-1185">Reference proteome</keyword>
<feature type="domain" description="Peptidase S11 D-alanyl-D-alanine carboxypeptidase A N-terminal" evidence="8">
    <location>
        <begin position="180"/>
        <end position="302"/>
    </location>
</feature>
<feature type="region of interest" description="Disordered" evidence="7">
    <location>
        <begin position="129"/>
        <end position="172"/>
    </location>
</feature>
<organism evidence="9 10">
    <name type="scientific">Halteria grandinella</name>
    <dbReference type="NCBI Taxonomy" id="5974"/>
    <lineage>
        <taxon>Eukaryota</taxon>
        <taxon>Sar</taxon>
        <taxon>Alveolata</taxon>
        <taxon>Ciliophora</taxon>
        <taxon>Intramacronucleata</taxon>
        <taxon>Spirotrichea</taxon>
        <taxon>Stichotrichia</taxon>
        <taxon>Sporadotrichida</taxon>
        <taxon>Halteriidae</taxon>
        <taxon>Halteria</taxon>
    </lineage>
</organism>
<evidence type="ECO:0000256" key="6">
    <source>
        <dbReference type="ARBA" id="ARBA00023316"/>
    </source>
</evidence>
<dbReference type="Pfam" id="PF00768">
    <property type="entry name" value="Peptidase_S11"/>
    <property type="match status" value="2"/>
</dbReference>
<evidence type="ECO:0000256" key="5">
    <source>
        <dbReference type="ARBA" id="ARBA00022984"/>
    </source>
</evidence>
<evidence type="ECO:0000256" key="3">
    <source>
        <dbReference type="ARBA" id="ARBA00022801"/>
    </source>
</evidence>
<dbReference type="PANTHER" id="PTHR21581">
    <property type="entry name" value="D-ALANYL-D-ALANINE CARBOXYPEPTIDASE"/>
    <property type="match status" value="1"/>
</dbReference>
<evidence type="ECO:0000313" key="10">
    <source>
        <dbReference type="Proteomes" id="UP000785679"/>
    </source>
</evidence>
<evidence type="ECO:0000256" key="2">
    <source>
        <dbReference type="ARBA" id="ARBA00022729"/>
    </source>
</evidence>
<dbReference type="PRINTS" id="PR00725">
    <property type="entry name" value="DADACBPTASE1"/>
</dbReference>
<dbReference type="InterPro" id="IPR001967">
    <property type="entry name" value="Peptidase_S11_N"/>
</dbReference>
<keyword evidence="3" id="KW-0378">Hydrolase</keyword>
<accession>A0A8J8T068</accession>
<name>A0A8J8T068_HALGN</name>
<gene>
    <name evidence="9" type="ORF">FGO68_gene8001</name>
</gene>
<dbReference type="GO" id="GO:0009002">
    <property type="term" value="F:serine-type D-Ala-D-Ala carboxypeptidase activity"/>
    <property type="evidence" value="ECO:0007669"/>
    <property type="project" value="InterPro"/>
</dbReference>
<evidence type="ECO:0000256" key="7">
    <source>
        <dbReference type="SAM" id="MobiDB-lite"/>
    </source>
</evidence>
<protein>
    <recommendedName>
        <fullName evidence="8">Peptidase S11 D-alanyl-D-alanine carboxypeptidase A N-terminal domain-containing protein</fullName>
    </recommendedName>
</protein>
<comment type="caution">
    <text evidence="9">The sequence shown here is derived from an EMBL/GenBank/DDBJ whole genome shotgun (WGS) entry which is preliminary data.</text>
</comment>
<dbReference type="Gene3D" id="3.40.710.10">
    <property type="entry name" value="DD-peptidase/beta-lactamase superfamily"/>
    <property type="match status" value="1"/>
</dbReference>